<comment type="similarity">
    <text evidence="1">Belongs to the carbamate kinase family.</text>
</comment>
<feature type="domain" description="Aspartate/glutamate/uridylate kinase" evidence="5">
    <location>
        <begin position="6"/>
        <end position="288"/>
    </location>
</feature>
<keyword evidence="2" id="KW-0808">Transferase</keyword>
<accession>A0ABP5FA63</accession>
<dbReference type="Proteomes" id="UP001500751">
    <property type="component" value="Unassembled WGS sequence"/>
</dbReference>
<dbReference type="PANTHER" id="PTHR30409">
    <property type="entry name" value="CARBAMATE KINASE"/>
    <property type="match status" value="1"/>
</dbReference>
<keyword evidence="3 6" id="KW-0418">Kinase</keyword>
<dbReference type="PRINTS" id="PR01469">
    <property type="entry name" value="CARBMTKINASE"/>
</dbReference>
<evidence type="ECO:0000256" key="4">
    <source>
        <dbReference type="SAM" id="MobiDB-lite"/>
    </source>
</evidence>
<gene>
    <name evidence="6" type="primary">arcC_1</name>
    <name evidence="6" type="ORF">GCM10009839_15310</name>
</gene>
<dbReference type="Pfam" id="PF00696">
    <property type="entry name" value="AA_kinase"/>
    <property type="match status" value="1"/>
</dbReference>
<dbReference type="InterPro" id="IPR001048">
    <property type="entry name" value="Asp/Glu/Uridylate_kinase"/>
</dbReference>
<keyword evidence="7" id="KW-1185">Reference proteome</keyword>
<reference evidence="7" key="1">
    <citation type="journal article" date="2019" name="Int. J. Syst. Evol. Microbiol.">
        <title>The Global Catalogue of Microorganisms (GCM) 10K type strain sequencing project: providing services to taxonomists for standard genome sequencing and annotation.</title>
        <authorList>
            <consortium name="The Broad Institute Genomics Platform"/>
            <consortium name="The Broad Institute Genome Sequencing Center for Infectious Disease"/>
            <person name="Wu L."/>
            <person name="Ma J."/>
        </authorList>
    </citation>
    <scope>NUCLEOTIDE SEQUENCE [LARGE SCALE GENOMIC DNA]</scope>
    <source>
        <strain evidence="7">JCM 16014</strain>
    </source>
</reference>
<feature type="region of interest" description="Disordered" evidence="4">
    <location>
        <begin position="322"/>
        <end position="361"/>
    </location>
</feature>
<dbReference type="RefSeq" id="WP_344664802.1">
    <property type="nucleotide sequence ID" value="NZ_BAAAQN010000006.1"/>
</dbReference>
<dbReference type="GO" id="GO:0016301">
    <property type="term" value="F:kinase activity"/>
    <property type="evidence" value="ECO:0007669"/>
    <property type="project" value="UniProtKB-KW"/>
</dbReference>
<evidence type="ECO:0000259" key="5">
    <source>
        <dbReference type="Pfam" id="PF00696"/>
    </source>
</evidence>
<dbReference type="EMBL" id="BAAAQN010000006">
    <property type="protein sequence ID" value="GAA2019750.1"/>
    <property type="molecule type" value="Genomic_DNA"/>
</dbReference>
<dbReference type="NCBIfam" id="NF009008">
    <property type="entry name" value="PRK12354.1"/>
    <property type="match status" value="1"/>
</dbReference>
<feature type="compositionally biased region" description="Low complexity" evidence="4">
    <location>
        <begin position="322"/>
        <end position="338"/>
    </location>
</feature>
<evidence type="ECO:0000256" key="1">
    <source>
        <dbReference type="ARBA" id="ARBA00011066"/>
    </source>
</evidence>
<name>A0ABP5FA63_9ACTN</name>
<sequence length="361" mass="36810">MIGTQRVVVALGGNALLRRGEPMTSENQRANVAVACERLAAVTAGRDVVVSHGNGPQIGLLALEGAAYTPVPVYPLDVLGAETQGMIGYLIEQELRNRLPGERPVATLLTMVEVDPADPAFGDPGKPIGPGYSGPEAADLARDRGWSFKQDGDRQRRVVSSPAPRRVLGVEQISLLLDAGCVVVCAGGGGIPTARDADGRLVGVEAVIDKDHASGLLARVLEADVLVMATDTAGVYLDFGTADQRLVTAAHPDALLPAHAGQFAAGSMLPKVTAACDFARATGRPAVIGALADIEGLVAGTAGTSIRVDADGVVTAAEGRTGTRIGTDTGTDTRAGTRTRTDTDTDDAIGTAAAAGPAKGI</sequence>
<evidence type="ECO:0000256" key="3">
    <source>
        <dbReference type="ARBA" id="ARBA00022777"/>
    </source>
</evidence>
<dbReference type="InterPro" id="IPR003964">
    <property type="entry name" value="Carb_kinase"/>
</dbReference>
<evidence type="ECO:0000313" key="7">
    <source>
        <dbReference type="Proteomes" id="UP001500751"/>
    </source>
</evidence>
<dbReference type="InterPro" id="IPR036393">
    <property type="entry name" value="AceGlu_kinase-like_sf"/>
</dbReference>
<dbReference type="PIRSF" id="PIRSF000723">
    <property type="entry name" value="Carbamate_kin"/>
    <property type="match status" value="1"/>
</dbReference>
<dbReference type="Gene3D" id="3.40.1160.10">
    <property type="entry name" value="Acetylglutamate kinase-like"/>
    <property type="match status" value="1"/>
</dbReference>
<comment type="caution">
    <text evidence="6">The sequence shown here is derived from an EMBL/GenBank/DDBJ whole genome shotgun (WGS) entry which is preliminary data.</text>
</comment>
<evidence type="ECO:0000313" key="6">
    <source>
        <dbReference type="EMBL" id="GAA2019750.1"/>
    </source>
</evidence>
<protein>
    <submittedName>
        <fullName evidence="6">Carbamate kinase</fullName>
    </submittedName>
</protein>
<dbReference type="CDD" id="cd04235">
    <property type="entry name" value="AAK_CK"/>
    <property type="match status" value="1"/>
</dbReference>
<organism evidence="6 7">
    <name type="scientific">Catenulispora yoronensis</name>
    <dbReference type="NCBI Taxonomy" id="450799"/>
    <lineage>
        <taxon>Bacteria</taxon>
        <taxon>Bacillati</taxon>
        <taxon>Actinomycetota</taxon>
        <taxon>Actinomycetes</taxon>
        <taxon>Catenulisporales</taxon>
        <taxon>Catenulisporaceae</taxon>
        <taxon>Catenulispora</taxon>
    </lineage>
</organism>
<evidence type="ECO:0000256" key="2">
    <source>
        <dbReference type="ARBA" id="ARBA00022679"/>
    </source>
</evidence>
<dbReference type="PANTHER" id="PTHR30409:SF1">
    <property type="entry name" value="CARBAMATE KINASE-RELATED"/>
    <property type="match status" value="1"/>
</dbReference>
<proteinExistence type="inferred from homology"/>
<dbReference type="SUPFAM" id="SSF53633">
    <property type="entry name" value="Carbamate kinase-like"/>
    <property type="match status" value="1"/>
</dbReference>
<feature type="compositionally biased region" description="Low complexity" evidence="4">
    <location>
        <begin position="348"/>
        <end position="361"/>
    </location>
</feature>